<comment type="caution">
    <text evidence="2">The sequence shown here is derived from an EMBL/GenBank/DDBJ whole genome shotgun (WGS) entry which is preliminary data.</text>
</comment>
<evidence type="ECO:0000313" key="3">
    <source>
        <dbReference type="Proteomes" id="UP001608902"/>
    </source>
</evidence>
<dbReference type="EMBL" id="JBGFUD010009438">
    <property type="protein sequence ID" value="MFH4982498.1"/>
    <property type="molecule type" value="Genomic_DNA"/>
</dbReference>
<proteinExistence type="predicted"/>
<feature type="region of interest" description="Disordered" evidence="1">
    <location>
        <begin position="39"/>
        <end position="72"/>
    </location>
</feature>
<evidence type="ECO:0000256" key="1">
    <source>
        <dbReference type="SAM" id="MobiDB-lite"/>
    </source>
</evidence>
<accession>A0ABD6EZE9</accession>
<dbReference type="Proteomes" id="UP001608902">
    <property type="component" value="Unassembled WGS sequence"/>
</dbReference>
<organism evidence="2 3">
    <name type="scientific">Gnathostoma spinigerum</name>
    <dbReference type="NCBI Taxonomy" id="75299"/>
    <lineage>
        <taxon>Eukaryota</taxon>
        <taxon>Metazoa</taxon>
        <taxon>Ecdysozoa</taxon>
        <taxon>Nematoda</taxon>
        <taxon>Chromadorea</taxon>
        <taxon>Rhabditida</taxon>
        <taxon>Spirurina</taxon>
        <taxon>Gnathostomatomorpha</taxon>
        <taxon>Gnathostomatoidea</taxon>
        <taxon>Gnathostomatidae</taxon>
        <taxon>Gnathostoma</taxon>
    </lineage>
</organism>
<sequence length="122" mass="13091">MAGNVGVSTSRAAPFFVHPLNFPVYLPVPTHIPPPPMPAGMRSWLANHRRQSGGSSYAGSSGSGRSSVSSSNSTIQEYVSRTLLELESYDNCRGVHNLSECGALATVLYSLCYLITSFCYSI</sequence>
<evidence type="ECO:0000313" key="2">
    <source>
        <dbReference type="EMBL" id="MFH4982498.1"/>
    </source>
</evidence>
<gene>
    <name evidence="2" type="ORF">AB6A40_009207</name>
</gene>
<reference evidence="2 3" key="1">
    <citation type="submission" date="2024-08" db="EMBL/GenBank/DDBJ databases">
        <title>Gnathostoma spinigerum genome.</title>
        <authorList>
            <person name="Gonzalez-Bertolin B."/>
            <person name="Monzon S."/>
            <person name="Zaballos A."/>
            <person name="Jimenez P."/>
            <person name="Dekumyoy P."/>
            <person name="Varona S."/>
            <person name="Cuesta I."/>
            <person name="Sumanam S."/>
            <person name="Adisakwattana P."/>
            <person name="Gasser R.B."/>
            <person name="Hernandez-Gonzalez A."/>
            <person name="Young N.D."/>
            <person name="Perteguer M.J."/>
        </authorList>
    </citation>
    <scope>NUCLEOTIDE SEQUENCE [LARGE SCALE GENOMIC DNA]</scope>
    <source>
        <strain evidence="2">AL3</strain>
        <tissue evidence="2">Liver</tissue>
    </source>
</reference>
<keyword evidence="3" id="KW-1185">Reference proteome</keyword>
<feature type="compositionally biased region" description="Low complexity" evidence="1">
    <location>
        <begin position="52"/>
        <end position="72"/>
    </location>
</feature>
<protein>
    <submittedName>
        <fullName evidence="2">Uncharacterized protein</fullName>
    </submittedName>
</protein>
<dbReference type="AlphaFoldDB" id="A0ABD6EZE9"/>
<name>A0ABD6EZE9_9BILA</name>